<keyword evidence="4" id="KW-1185">Reference proteome</keyword>
<comment type="caution">
    <text evidence="3">The sequence shown here is derived from an EMBL/GenBank/DDBJ whole genome shotgun (WGS) entry which is preliminary data.</text>
</comment>
<dbReference type="InterPro" id="IPR011992">
    <property type="entry name" value="EF-hand-dom_pair"/>
</dbReference>
<dbReference type="Pfam" id="PF00036">
    <property type="entry name" value="EF-hand_1"/>
    <property type="match status" value="1"/>
</dbReference>
<gene>
    <name evidence="3" type="ORF">H6G81_05140</name>
</gene>
<dbReference type="CDD" id="cd00051">
    <property type="entry name" value="EFh"/>
    <property type="match status" value="1"/>
</dbReference>
<dbReference type="PANTHER" id="PTHR19972">
    <property type="entry name" value="CALBINDIN"/>
    <property type="match status" value="1"/>
</dbReference>
<dbReference type="PROSITE" id="PS00018">
    <property type="entry name" value="EF_HAND_1"/>
    <property type="match status" value="2"/>
</dbReference>
<dbReference type="Proteomes" id="UP000660380">
    <property type="component" value="Unassembled WGS sequence"/>
</dbReference>
<protein>
    <submittedName>
        <fullName evidence="3">EF-hand domain-containing protein</fullName>
    </submittedName>
</protein>
<evidence type="ECO:0000256" key="1">
    <source>
        <dbReference type="ARBA" id="ARBA00022837"/>
    </source>
</evidence>
<feature type="domain" description="EF-hand" evidence="2">
    <location>
        <begin position="6"/>
        <end position="41"/>
    </location>
</feature>
<keyword evidence="1" id="KW-0106">Calcium</keyword>
<sequence length="186" mass="21281">MNISPFLNKKLARRFKGYDFDGNGYAEKTDFEQAVARMCEAFGHRPDSPARQRLYDLTMQLWQRLVTTADTNGDGRISEAEYKNAFANSMLVTPENFEQGYRPFCEAVMDIVDVDGDGRQSVEEYELWMHTLINVPKSDTRVAFRLIDKDGSGYITTDEMVEAIREYYFNEDPESIGSLLLGPLDS</sequence>
<dbReference type="InterPro" id="IPR002048">
    <property type="entry name" value="EF_hand_dom"/>
</dbReference>
<dbReference type="EMBL" id="JACJTA010000007">
    <property type="protein sequence ID" value="MBD2603931.1"/>
    <property type="molecule type" value="Genomic_DNA"/>
</dbReference>
<feature type="domain" description="EF-hand" evidence="2">
    <location>
        <begin position="135"/>
        <end position="170"/>
    </location>
</feature>
<evidence type="ECO:0000313" key="3">
    <source>
        <dbReference type="EMBL" id="MBD2603931.1"/>
    </source>
</evidence>
<dbReference type="Gene3D" id="1.10.238.10">
    <property type="entry name" value="EF-hand"/>
    <property type="match status" value="1"/>
</dbReference>
<dbReference type="InterPro" id="IPR051001">
    <property type="entry name" value="Calbindin_Ca-bind"/>
</dbReference>
<evidence type="ECO:0000259" key="2">
    <source>
        <dbReference type="PROSITE" id="PS50222"/>
    </source>
</evidence>
<proteinExistence type="predicted"/>
<organism evidence="3 4">
    <name type="scientific">Scytonema hofmannii FACHB-248</name>
    <dbReference type="NCBI Taxonomy" id="1842502"/>
    <lineage>
        <taxon>Bacteria</taxon>
        <taxon>Bacillati</taxon>
        <taxon>Cyanobacteriota</taxon>
        <taxon>Cyanophyceae</taxon>
        <taxon>Nostocales</taxon>
        <taxon>Scytonemataceae</taxon>
        <taxon>Scytonema</taxon>
    </lineage>
</organism>
<dbReference type="RefSeq" id="WP_029632775.1">
    <property type="nucleotide sequence ID" value="NZ_JACJTA010000007.1"/>
</dbReference>
<name>A0ABR8GL51_9CYAN</name>
<accession>A0ABR8GL51</accession>
<evidence type="ECO:0000313" key="4">
    <source>
        <dbReference type="Proteomes" id="UP000660380"/>
    </source>
</evidence>
<dbReference type="InterPro" id="IPR018247">
    <property type="entry name" value="EF_Hand_1_Ca_BS"/>
</dbReference>
<dbReference type="SUPFAM" id="SSF47473">
    <property type="entry name" value="EF-hand"/>
    <property type="match status" value="1"/>
</dbReference>
<dbReference type="SMART" id="SM00054">
    <property type="entry name" value="EFh"/>
    <property type="match status" value="4"/>
</dbReference>
<dbReference type="Pfam" id="PF13499">
    <property type="entry name" value="EF-hand_7"/>
    <property type="match status" value="1"/>
</dbReference>
<dbReference type="PROSITE" id="PS50222">
    <property type="entry name" value="EF_HAND_2"/>
    <property type="match status" value="3"/>
</dbReference>
<dbReference type="PANTHER" id="PTHR19972:SF10">
    <property type="entry name" value="CALBINDIN-32"/>
    <property type="match status" value="1"/>
</dbReference>
<reference evidence="3 4" key="1">
    <citation type="journal article" date="2020" name="ISME J.">
        <title>Comparative genomics reveals insights into cyanobacterial evolution and habitat adaptation.</title>
        <authorList>
            <person name="Chen M.Y."/>
            <person name="Teng W.K."/>
            <person name="Zhao L."/>
            <person name="Hu C.X."/>
            <person name="Zhou Y.K."/>
            <person name="Han B.P."/>
            <person name="Song L.R."/>
            <person name="Shu W.S."/>
        </authorList>
    </citation>
    <scope>NUCLEOTIDE SEQUENCE [LARGE SCALE GENOMIC DNA]</scope>
    <source>
        <strain evidence="3 4">FACHB-248</strain>
    </source>
</reference>
<feature type="domain" description="EF-hand" evidence="2">
    <location>
        <begin position="57"/>
        <end position="92"/>
    </location>
</feature>